<dbReference type="RefSeq" id="WP_197443664.1">
    <property type="nucleotide sequence ID" value="NZ_CP036275.1"/>
</dbReference>
<dbReference type="Proteomes" id="UP000320496">
    <property type="component" value="Chromosome"/>
</dbReference>
<gene>
    <name evidence="5" type="ORF">Mal4_43150</name>
</gene>
<dbReference type="KEGG" id="mri:Mal4_43150"/>
<evidence type="ECO:0000259" key="4">
    <source>
        <dbReference type="Pfam" id="PF07587"/>
    </source>
</evidence>
<evidence type="ECO:0000259" key="3">
    <source>
        <dbReference type="Pfam" id="PF07583"/>
    </source>
</evidence>
<feature type="domain" description="DUF1553" evidence="4">
    <location>
        <begin position="429"/>
        <end position="555"/>
    </location>
</feature>
<keyword evidence="2" id="KW-0812">Transmembrane</keyword>
<proteinExistence type="predicted"/>
<evidence type="ECO:0000313" key="5">
    <source>
        <dbReference type="EMBL" id="QDU39961.1"/>
    </source>
</evidence>
<evidence type="ECO:0000313" key="6">
    <source>
        <dbReference type="Proteomes" id="UP000320496"/>
    </source>
</evidence>
<evidence type="ECO:0000256" key="2">
    <source>
        <dbReference type="SAM" id="Phobius"/>
    </source>
</evidence>
<dbReference type="AlphaFoldDB" id="A0A517ZBZ0"/>
<dbReference type="InterPro" id="IPR022655">
    <property type="entry name" value="DUF1553"/>
</dbReference>
<evidence type="ECO:0000256" key="1">
    <source>
        <dbReference type="SAM" id="MobiDB-lite"/>
    </source>
</evidence>
<keyword evidence="2" id="KW-1133">Transmembrane helix</keyword>
<accession>A0A517ZBZ0</accession>
<dbReference type="Pfam" id="PF07587">
    <property type="entry name" value="PSD1"/>
    <property type="match status" value="1"/>
</dbReference>
<evidence type="ECO:0008006" key="7">
    <source>
        <dbReference type="Google" id="ProtNLM"/>
    </source>
</evidence>
<organism evidence="5 6">
    <name type="scientific">Maioricimonas rarisocia</name>
    <dbReference type="NCBI Taxonomy" id="2528026"/>
    <lineage>
        <taxon>Bacteria</taxon>
        <taxon>Pseudomonadati</taxon>
        <taxon>Planctomycetota</taxon>
        <taxon>Planctomycetia</taxon>
        <taxon>Planctomycetales</taxon>
        <taxon>Planctomycetaceae</taxon>
        <taxon>Maioricimonas</taxon>
    </lineage>
</organism>
<feature type="region of interest" description="Disordered" evidence="1">
    <location>
        <begin position="116"/>
        <end position="163"/>
    </location>
</feature>
<name>A0A517ZBZ0_9PLAN</name>
<dbReference type="PANTHER" id="PTHR35889">
    <property type="entry name" value="CYCLOINULO-OLIGOSACCHARIDE FRUCTANOTRANSFERASE-RELATED"/>
    <property type="match status" value="1"/>
</dbReference>
<sequence>MNAEQHRELNRLVDALCEGTLTAAQMQQLESMVLGSAEARARYLDQIELHGLLHWDAANGVRQGNGVVATASKGRSAASSKAPVSRRRAGIGWAVAAGLLIAVVAVVPWLARQTGTGQPDPIAESGLENPGEVAAGDETGAPVEPPPVIQLTNRSDESPGDAVAEPESVATSAVEVAEVPADRIPEWIDAQIARAWQEYDVAPSPPAEDAEWFRRVHLDLLGYIPEASEVEAFLADTAPGKTTRVVSRLLEHPDSARHFATIWTNLLVGRTEREGVRRESLHEFLENQFHANRPWDELVADLIAAEGTDTENPAAVFLLANLNNEAVPATALTARLFLGTQVQCMQCHKHPWYEGDQEQFWALNSFFQQTQIARVGADETDDAAMSRQFELVSAETGGPTYYETLRGVMKATYPQFAGQEIDDSPETNRRRELARLMSLDENRQMASAFVNRLWAHFFGYGFTRPIDDMGPHNPPTHPELLEGLAQRFAESGYDVRKLTQWICETEAYRLTSRFSEQNRMDDPARGEIPLFSRMYVKPLSAEQVYDSLLVATCRSPRGRAAESIRVADREEWLQPFFSMDPTEENCEQSTFDGSLPQSLELMNGPLVRTATSAREGTVLHEILTTSASDANRIRQVALATVGRAPTDREMMALQRMVQSRIKWATHRGMTPRQGLRLALQDVYWAYLNSNEFVTNH</sequence>
<feature type="domain" description="DUF1549" evidence="3">
    <location>
        <begin position="188"/>
        <end position="371"/>
    </location>
</feature>
<feature type="transmembrane region" description="Helical" evidence="2">
    <location>
        <begin position="91"/>
        <end position="111"/>
    </location>
</feature>
<dbReference type="EMBL" id="CP036275">
    <property type="protein sequence ID" value="QDU39961.1"/>
    <property type="molecule type" value="Genomic_DNA"/>
</dbReference>
<dbReference type="InterPro" id="IPR011444">
    <property type="entry name" value="DUF1549"/>
</dbReference>
<dbReference type="PANTHER" id="PTHR35889:SF3">
    <property type="entry name" value="F-BOX DOMAIN-CONTAINING PROTEIN"/>
    <property type="match status" value="1"/>
</dbReference>
<keyword evidence="6" id="KW-1185">Reference proteome</keyword>
<protein>
    <recommendedName>
        <fullName evidence="7">DUF1549 domain-containing protein</fullName>
    </recommendedName>
</protein>
<dbReference type="Pfam" id="PF07583">
    <property type="entry name" value="PSCyt2"/>
    <property type="match status" value="1"/>
</dbReference>
<reference evidence="5 6" key="1">
    <citation type="submission" date="2019-02" db="EMBL/GenBank/DDBJ databases">
        <title>Deep-cultivation of Planctomycetes and their phenomic and genomic characterization uncovers novel biology.</title>
        <authorList>
            <person name="Wiegand S."/>
            <person name="Jogler M."/>
            <person name="Boedeker C."/>
            <person name="Pinto D."/>
            <person name="Vollmers J."/>
            <person name="Rivas-Marin E."/>
            <person name="Kohn T."/>
            <person name="Peeters S.H."/>
            <person name="Heuer A."/>
            <person name="Rast P."/>
            <person name="Oberbeckmann S."/>
            <person name="Bunk B."/>
            <person name="Jeske O."/>
            <person name="Meyerdierks A."/>
            <person name="Storesund J.E."/>
            <person name="Kallscheuer N."/>
            <person name="Luecker S."/>
            <person name="Lage O.M."/>
            <person name="Pohl T."/>
            <person name="Merkel B.J."/>
            <person name="Hornburger P."/>
            <person name="Mueller R.-W."/>
            <person name="Bruemmer F."/>
            <person name="Labrenz M."/>
            <person name="Spormann A.M."/>
            <person name="Op den Camp H."/>
            <person name="Overmann J."/>
            <person name="Amann R."/>
            <person name="Jetten M.S.M."/>
            <person name="Mascher T."/>
            <person name="Medema M.H."/>
            <person name="Devos D.P."/>
            <person name="Kaster A.-K."/>
            <person name="Ovreas L."/>
            <person name="Rohde M."/>
            <person name="Galperin M.Y."/>
            <person name="Jogler C."/>
        </authorList>
    </citation>
    <scope>NUCLEOTIDE SEQUENCE [LARGE SCALE GENOMIC DNA]</scope>
    <source>
        <strain evidence="5 6">Mal4</strain>
    </source>
</reference>
<keyword evidence="2" id="KW-0472">Membrane</keyword>